<keyword evidence="1" id="KW-1133">Transmembrane helix</keyword>
<dbReference type="AlphaFoldDB" id="A0A9D0ZQB2"/>
<evidence type="ECO:0000313" key="2">
    <source>
        <dbReference type="EMBL" id="HIQ90536.1"/>
    </source>
</evidence>
<dbReference type="EMBL" id="DVFV01000052">
    <property type="protein sequence ID" value="HIQ90536.1"/>
    <property type="molecule type" value="Genomic_DNA"/>
</dbReference>
<dbReference type="Proteomes" id="UP000886786">
    <property type="component" value="Unassembled WGS sequence"/>
</dbReference>
<comment type="caution">
    <text evidence="2">The sequence shown here is derived from an EMBL/GenBank/DDBJ whole genome shotgun (WGS) entry which is preliminary data.</text>
</comment>
<evidence type="ECO:0000256" key="1">
    <source>
        <dbReference type="SAM" id="Phobius"/>
    </source>
</evidence>
<proteinExistence type="predicted"/>
<reference evidence="2" key="1">
    <citation type="submission" date="2020-10" db="EMBL/GenBank/DDBJ databases">
        <authorList>
            <person name="Gilroy R."/>
        </authorList>
    </citation>
    <scope>NUCLEOTIDE SEQUENCE</scope>
    <source>
        <strain evidence="2">CHK147-3167</strain>
    </source>
</reference>
<organism evidence="2 3">
    <name type="scientific">Candidatus Coprosoma intestinipullorum</name>
    <dbReference type="NCBI Taxonomy" id="2840752"/>
    <lineage>
        <taxon>Bacteria</taxon>
        <taxon>Bacillati</taxon>
        <taxon>Bacillota</taxon>
        <taxon>Bacillota incertae sedis</taxon>
        <taxon>Candidatus Coprosoma</taxon>
    </lineage>
</organism>
<accession>A0A9D0ZQB2</accession>
<reference evidence="2" key="2">
    <citation type="journal article" date="2021" name="PeerJ">
        <title>Extensive microbial diversity within the chicken gut microbiome revealed by metagenomics and culture.</title>
        <authorList>
            <person name="Gilroy R."/>
            <person name="Ravi A."/>
            <person name="Getino M."/>
            <person name="Pursley I."/>
            <person name="Horton D.L."/>
            <person name="Alikhan N.F."/>
            <person name="Baker D."/>
            <person name="Gharbi K."/>
            <person name="Hall N."/>
            <person name="Watson M."/>
            <person name="Adriaenssens E.M."/>
            <person name="Foster-Nyarko E."/>
            <person name="Jarju S."/>
            <person name="Secka A."/>
            <person name="Antonio M."/>
            <person name="Oren A."/>
            <person name="Chaudhuri R.R."/>
            <person name="La Ragione R."/>
            <person name="Hildebrand F."/>
            <person name="Pallen M.J."/>
        </authorList>
    </citation>
    <scope>NUCLEOTIDE SEQUENCE</scope>
    <source>
        <strain evidence="2">CHK147-3167</strain>
    </source>
</reference>
<keyword evidence="1" id="KW-0812">Transmembrane</keyword>
<feature type="transmembrane region" description="Helical" evidence="1">
    <location>
        <begin position="77"/>
        <end position="98"/>
    </location>
</feature>
<keyword evidence="1" id="KW-0472">Membrane</keyword>
<sequence length="102" mass="11766">MSIPFIIFLLGLILVIVFFKNFYAAVYFVVIVDIFLRIVTYLKSTILRDDAFGFFNFIPSDVPSILNSLNLGAFEGIFMALYIVIYIVFEALIISSFFHKKF</sequence>
<gene>
    <name evidence="2" type="ORF">IAB27_02765</name>
</gene>
<name>A0A9D0ZQB2_9FIRM</name>
<protein>
    <submittedName>
        <fullName evidence="2">Uncharacterized protein</fullName>
    </submittedName>
</protein>
<evidence type="ECO:0000313" key="3">
    <source>
        <dbReference type="Proteomes" id="UP000886786"/>
    </source>
</evidence>
<feature type="transmembrane region" description="Helical" evidence="1">
    <location>
        <begin position="6"/>
        <end position="39"/>
    </location>
</feature>